<organism evidence="9 10">
    <name type="scientific">Pochonia chlamydosporia 170</name>
    <dbReference type="NCBI Taxonomy" id="1380566"/>
    <lineage>
        <taxon>Eukaryota</taxon>
        <taxon>Fungi</taxon>
        <taxon>Dikarya</taxon>
        <taxon>Ascomycota</taxon>
        <taxon>Pezizomycotina</taxon>
        <taxon>Sordariomycetes</taxon>
        <taxon>Hypocreomycetidae</taxon>
        <taxon>Hypocreales</taxon>
        <taxon>Clavicipitaceae</taxon>
        <taxon>Pochonia</taxon>
    </lineage>
</organism>
<comment type="caution">
    <text evidence="9">The sequence shown here is derived from an EMBL/GenBank/DDBJ whole genome shotgun (WGS) entry which is preliminary data.</text>
</comment>
<keyword evidence="2 7" id="KW-0812">Transmembrane</keyword>
<evidence type="ECO:0000256" key="5">
    <source>
        <dbReference type="ARBA" id="ARBA00038359"/>
    </source>
</evidence>
<dbReference type="PANTHER" id="PTHR33048">
    <property type="entry name" value="PTH11-LIKE INTEGRAL MEMBRANE PROTEIN (AFU_ORTHOLOGUE AFUA_5G11245)"/>
    <property type="match status" value="1"/>
</dbReference>
<accession>A0A179F1W8</accession>
<proteinExistence type="inferred from homology"/>
<dbReference type="AlphaFoldDB" id="A0A179F1W8"/>
<feature type="transmembrane region" description="Helical" evidence="7">
    <location>
        <begin position="109"/>
        <end position="127"/>
    </location>
</feature>
<dbReference type="OrthoDB" id="444631at2759"/>
<dbReference type="KEGG" id="pchm:VFPPC_10479"/>
<evidence type="ECO:0000313" key="9">
    <source>
        <dbReference type="EMBL" id="OAQ59422.1"/>
    </source>
</evidence>
<comment type="similarity">
    <text evidence="5">Belongs to the SAT4 family.</text>
</comment>
<dbReference type="Proteomes" id="UP000078397">
    <property type="component" value="Unassembled WGS sequence"/>
</dbReference>
<dbReference type="STRING" id="1380566.A0A179F1W8"/>
<keyword evidence="4 7" id="KW-0472">Membrane</keyword>
<dbReference type="PANTHER" id="PTHR33048:SF162">
    <property type="entry name" value="SATRATOXIN BIOSYNTHESIS SC1 CLUSTER PROTEIN 4"/>
    <property type="match status" value="1"/>
</dbReference>
<keyword evidence="10" id="KW-1185">Reference proteome</keyword>
<feature type="transmembrane region" description="Helical" evidence="7">
    <location>
        <begin position="44"/>
        <end position="65"/>
    </location>
</feature>
<feature type="transmembrane region" description="Helical" evidence="7">
    <location>
        <begin position="220"/>
        <end position="242"/>
    </location>
</feature>
<dbReference type="GeneID" id="28852840"/>
<keyword evidence="3 7" id="KW-1133">Transmembrane helix</keyword>
<evidence type="ECO:0000256" key="1">
    <source>
        <dbReference type="ARBA" id="ARBA00004141"/>
    </source>
</evidence>
<dbReference type="EMBL" id="LSBJ02000011">
    <property type="protein sequence ID" value="OAQ59422.1"/>
    <property type="molecule type" value="Genomic_DNA"/>
</dbReference>
<evidence type="ECO:0000313" key="10">
    <source>
        <dbReference type="Proteomes" id="UP000078397"/>
    </source>
</evidence>
<dbReference type="Pfam" id="PF20684">
    <property type="entry name" value="Fung_rhodopsin"/>
    <property type="match status" value="1"/>
</dbReference>
<feature type="transmembrane region" description="Helical" evidence="7">
    <location>
        <begin position="12"/>
        <end position="32"/>
    </location>
</feature>
<evidence type="ECO:0000256" key="2">
    <source>
        <dbReference type="ARBA" id="ARBA00022692"/>
    </source>
</evidence>
<gene>
    <name evidence="9" type="ORF">VFPPC_10479</name>
</gene>
<comment type="subcellular location">
    <subcellularLocation>
        <location evidence="1">Membrane</location>
        <topology evidence="1">Multi-pass membrane protein</topology>
    </subcellularLocation>
</comment>
<dbReference type="RefSeq" id="XP_018137446.1">
    <property type="nucleotide sequence ID" value="XM_018288846.1"/>
</dbReference>
<protein>
    <recommendedName>
        <fullName evidence="8">Rhodopsin domain-containing protein</fullName>
    </recommendedName>
</protein>
<feature type="compositionally biased region" description="Basic and acidic residues" evidence="6">
    <location>
        <begin position="321"/>
        <end position="338"/>
    </location>
</feature>
<feature type="region of interest" description="Disordered" evidence="6">
    <location>
        <begin position="297"/>
        <end position="352"/>
    </location>
</feature>
<dbReference type="GO" id="GO:0016020">
    <property type="term" value="C:membrane"/>
    <property type="evidence" value="ECO:0007669"/>
    <property type="project" value="UniProtKB-SubCell"/>
</dbReference>
<evidence type="ECO:0000256" key="4">
    <source>
        <dbReference type="ARBA" id="ARBA00023136"/>
    </source>
</evidence>
<evidence type="ECO:0000259" key="8">
    <source>
        <dbReference type="Pfam" id="PF20684"/>
    </source>
</evidence>
<dbReference type="InterPro" id="IPR049326">
    <property type="entry name" value="Rhodopsin_dom_fungi"/>
</dbReference>
<evidence type="ECO:0000256" key="3">
    <source>
        <dbReference type="ARBA" id="ARBA00022989"/>
    </source>
</evidence>
<dbReference type="InterPro" id="IPR052337">
    <property type="entry name" value="SAT4-like"/>
</dbReference>
<name>A0A179F1W8_METCM</name>
<reference evidence="9 10" key="1">
    <citation type="journal article" date="2016" name="PLoS Pathog.">
        <title>Biosynthesis of antibiotic leucinostatins in bio-control fungus Purpureocillium lilacinum and their inhibition on phytophthora revealed by genome mining.</title>
        <authorList>
            <person name="Wang G."/>
            <person name="Liu Z."/>
            <person name="Lin R."/>
            <person name="Li E."/>
            <person name="Mao Z."/>
            <person name="Ling J."/>
            <person name="Yang Y."/>
            <person name="Yin W.B."/>
            <person name="Xie B."/>
        </authorList>
    </citation>
    <scope>NUCLEOTIDE SEQUENCE [LARGE SCALE GENOMIC DNA]</scope>
    <source>
        <strain evidence="9">170</strain>
    </source>
</reference>
<feature type="transmembrane region" description="Helical" evidence="7">
    <location>
        <begin position="262"/>
        <end position="287"/>
    </location>
</feature>
<feature type="transmembrane region" description="Helical" evidence="7">
    <location>
        <begin position="139"/>
        <end position="160"/>
    </location>
</feature>
<sequence>MASSIPNYTEVMVLIWVLWAVSVGMTAFRVIFQWRLQRRLHGDDYFVLGGLVTLTALTAVITRILPQWFLVAEYSKAAAADPLTPLPLPVDEMTARTVMSLKLMFSQMLLFWTTLWAAKFSILWFIRRLIYGLPKYIRWWWICFAAVMILYLACMLSNFLTCSPLKRYWSPAGCSRPEDLRRSDASIKFATSADIVADVLTMILPLHLIRNLTISRVHKFGLIVLFSLGAIIVAIALVRLVQVTKATSDSTTDPTAMSNGPVLLSMWSHIESTVSIIVATLPAFRFLNKRRANATRTPNKYSVPTIGGTGGSRSRPWQHGADSEETVRRSDSQTELRPVRGGTPSVRKTSSE</sequence>
<evidence type="ECO:0000256" key="7">
    <source>
        <dbReference type="SAM" id="Phobius"/>
    </source>
</evidence>
<evidence type="ECO:0000256" key="6">
    <source>
        <dbReference type="SAM" id="MobiDB-lite"/>
    </source>
</evidence>
<feature type="domain" description="Rhodopsin" evidence="8">
    <location>
        <begin position="29"/>
        <end position="288"/>
    </location>
</feature>
<feature type="transmembrane region" description="Helical" evidence="7">
    <location>
        <begin position="189"/>
        <end position="208"/>
    </location>
</feature>